<dbReference type="Proteomes" id="UP001500902">
    <property type="component" value="Unassembled WGS sequence"/>
</dbReference>
<keyword evidence="2" id="KW-1185">Reference proteome</keyword>
<sequence length="95" mass="10037">MTTHPPRLTRAHATPLLLPVPAGHPSRTVLVLTDDGRLTYATPQAVLDGQAGRIVVTRAELLDAEIRVLPDTGGRLASGWTTCSTTSTNGWPASI</sequence>
<evidence type="ECO:0000313" key="2">
    <source>
        <dbReference type="Proteomes" id="UP001500902"/>
    </source>
</evidence>
<gene>
    <name evidence="1" type="ORF">GCM10022224_034530</name>
</gene>
<dbReference type="RefSeq" id="WP_344878122.1">
    <property type="nucleotide sequence ID" value="NZ_BAAAZP010000067.1"/>
</dbReference>
<organism evidence="1 2">
    <name type="scientific">Nonomuraea antimicrobica</name>
    <dbReference type="NCBI Taxonomy" id="561173"/>
    <lineage>
        <taxon>Bacteria</taxon>
        <taxon>Bacillati</taxon>
        <taxon>Actinomycetota</taxon>
        <taxon>Actinomycetes</taxon>
        <taxon>Streptosporangiales</taxon>
        <taxon>Streptosporangiaceae</taxon>
        <taxon>Nonomuraea</taxon>
    </lineage>
</organism>
<reference evidence="2" key="1">
    <citation type="journal article" date="2019" name="Int. J. Syst. Evol. Microbiol.">
        <title>The Global Catalogue of Microorganisms (GCM) 10K type strain sequencing project: providing services to taxonomists for standard genome sequencing and annotation.</title>
        <authorList>
            <consortium name="The Broad Institute Genomics Platform"/>
            <consortium name="The Broad Institute Genome Sequencing Center for Infectious Disease"/>
            <person name="Wu L."/>
            <person name="Ma J."/>
        </authorList>
    </citation>
    <scope>NUCLEOTIDE SEQUENCE [LARGE SCALE GENOMIC DNA]</scope>
    <source>
        <strain evidence="2">JCM 16904</strain>
    </source>
</reference>
<comment type="caution">
    <text evidence="1">The sequence shown here is derived from an EMBL/GenBank/DDBJ whole genome shotgun (WGS) entry which is preliminary data.</text>
</comment>
<proteinExistence type="predicted"/>
<accession>A0ABP7BTL1</accession>
<dbReference type="EMBL" id="BAAAZP010000067">
    <property type="protein sequence ID" value="GAA3667423.1"/>
    <property type="molecule type" value="Genomic_DNA"/>
</dbReference>
<protein>
    <submittedName>
        <fullName evidence="1">Uncharacterized protein</fullName>
    </submittedName>
</protein>
<evidence type="ECO:0000313" key="1">
    <source>
        <dbReference type="EMBL" id="GAA3667423.1"/>
    </source>
</evidence>
<name>A0ABP7BTL1_9ACTN</name>